<gene>
    <name evidence="1" type="ORF">GCM10022216_04280</name>
</gene>
<dbReference type="Proteomes" id="UP001500101">
    <property type="component" value="Unassembled WGS sequence"/>
</dbReference>
<comment type="caution">
    <text evidence="1">The sequence shown here is derived from an EMBL/GenBank/DDBJ whole genome shotgun (WGS) entry which is preliminary data.</text>
</comment>
<reference evidence="2" key="1">
    <citation type="journal article" date="2019" name="Int. J. Syst. Evol. Microbiol.">
        <title>The Global Catalogue of Microorganisms (GCM) 10K type strain sequencing project: providing services to taxonomists for standard genome sequencing and annotation.</title>
        <authorList>
            <consortium name="The Broad Institute Genomics Platform"/>
            <consortium name="The Broad Institute Genome Sequencing Center for Infectious Disease"/>
            <person name="Wu L."/>
            <person name="Ma J."/>
        </authorList>
    </citation>
    <scope>NUCLEOTIDE SEQUENCE [LARGE SCALE GENOMIC DNA]</scope>
    <source>
        <strain evidence="2">JCM 16704</strain>
    </source>
</reference>
<evidence type="ECO:0000313" key="1">
    <source>
        <dbReference type="EMBL" id="GAA4132793.1"/>
    </source>
</evidence>
<name>A0ABP7YBQ7_9SPHI</name>
<dbReference type="EMBL" id="BAAAZI010000004">
    <property type="protein sequence ID" value="GAA4132793.1"/>
    <property type="molecule type" value="Genomic_DNA"/>
</dbReference>
<protein>
    <submittedName>
        <fullName evidence="1">Uncharacterized protein</fullName>
    </submittedName>
</protein>
<proteinExistence type="predicted"/>
<organism evidence="1 2">
    <name type="scientific">Sphingobacterium kyonggiense</name>
    <dbReference type="NCBI Taxonomy" id="714075"/>
    <lineage>
        <taxon>Bacteria</taxon>
        <taxon>Pseudomonadati</taxon>
        <taxon>Bacteroidota</taxon>
        <taxon>Sphingobacteriia</taxon>
        <taxon>Sphingobacteriales</taxon>
        <taxon>Sphingobacteriaceae</taxon>
        <taxon>Sphingobacterium</taxon>
    </lineage>
</organism>
<sequence length="689" mass="77515">MFISCDKIKDALGDDQDARGLELFFERDEYMQGEIIEVSYEGSFSKDRMKVNIAGKEVDLIHHNNKFLMMVPLDQSGEITIQGKELTRTYRIQVRSSGPAEPDPDKYVEKILANQAAQMASLKEGLDSLVSFGVLTQAQANQQSTVYTDSLAKKKTDFAKLSADQKQIAVKFLKANYQNIKEVDDLIMKQLRPAIMRIGQLARNEKSAYSYQTSCQQTDFFQKTNCIIYNELIPLTWKISSGILLSYAAVEFSSLSGWGVIPGLAVAGSLFYFHIIPATIQLKSSLWEIGSTTMIYVGEVSDEILANSNLLHAGIKGLKAEGPVGGQSASEFHHYIKKKFNFKLKARNLQPQLDQEKYGELFQAFSKFQSVWNLPFASKIFGNKPSWPIERSKTINPPDIKYLTLYIDNAKVQGKITGTNNNMEIHFYSKELGDQNFNYKINYNDGFSTITSKDKPAKLLFLNPDYQLEVYHRLLEVVPYNYSVYNFTRGSLITTLKPGDAFSYYLGQQLFVRLKYKGQYVQIAKEGDHTFGFYNNSDTIRFREKDYYLNNAVMVLEDLTNGHPIVFPMNLNISNAAYRMVAGKKLVSTMPSGGKTTYTLLGNGKIQGGGPEYTWSLSYSGSSQIKQDCQVGYDPRLNFGGITSGEVIGSILLSYTNGSPCCVPRNPVEIFKDGRIAELRNCTLKLSLQ</sequence>
<evidence type="ECO:0000313" key="2">
    <source>
        <dbReference type="Proteomes" id="UP001500101"/>
    </source>
</evidence>
<keyword evidence="2" id="KW-1185">Reference proteome</keyword>
<accession>A0ABP7YBQ7</accession>